<keyword evidence="2" id="KW-1185">Reference proteome</keyword>
<organism evidence="1 2">
    <name type="scientific">Parashewanella spongiae</name>
    <dbReference type="NCBI Taxonomy" id="342950"/>
    <lineage>
        <taxon>Bacteria</taxon>
        <taxon>Pseudomonadati</taxon>
        <taxon>Pseudomonadota</taxon>
        <taxon>Gammaproteobacteria</taxon>
        <taxon>Alteromonadales</taxon>
        <taxon>Shewanellaceae</taxon>
        <taxon>Parashewanella</taxon>
    </lineage>
</organism>
<dbReference type="AlphaFoldDB" id="A0A3A6TGY6"/>
<dbReference type="EMBL" id="QYYH01000096">
    <property type="protein sequence ID" value="RJY10693.1"/>
    <property type="molecule type" value="Genomic_DNA"/>
</dbReference>
<sequence>MAHGVITDNWSLQDISDLLLNGMDETVVKEIVVDDRQHYYCDRLQACIQTEALFDFMTDVVLRDEIIVDQSFEHSWFSAQSPLIKEKKENRLK</sequence>
<dbReference type="OrthoDB" id="7054325at2"/>
<proteinExistence type="predicted"/>
<protein>
    <submittedName>
        <fullName evidence="1">Uncharacterized protein</fullName>
    </submittedName>
</protein>
<name>A0A3A6TGY6_9GAMM</name>
<gene>
    <name evidence="1" type="ORF">D5R81_14050</name>
</gene>
<dbReference type="RefSeq" id="WP_121854269.1">
    <property type="nucleotide sequence ID" value="NZ_CP037952.1"/>
</dbReference>
<comment type="caution">
    <text evidence="1">The sequence shown here is derived from an EMBL/GenBank/DDBJ whole genome shotgun (WGS) entry which is preliminary data.</text>
</comment>
<evidence type="ECO:0000313" key="1">
    <source>
        <dbReference type="EMBL" id="RJY10693.1"/>
    </source>
</evidence>
<evidence type="ECO:0000313" key="2">
    <source>
        <dbReference type="Proteomes" id="UP000273022"/>
    </source>
</evidence>
<accession>A0A3A6TGY6</accession>
<dbReference type="Proteomes" id="UP000273022">
    <property type="component" value="Unassembled WGS sequence"/>
</dbReference>
<reference evidence="1 2" key="1">
    <citation type="submission" date="2018-09" db="EMBL/GenBank/DDBJ databases">
        <title>Phylogeny of the Shewanellaceae, and recommendation for two new genera, Pseudoshewanella and Parashewanella.</title>
        <authorList>
            <person name="Wang G."/>
        </authorList>
    </citation>
    <scope>NUCLEOTIDE SEQUENCE [LARGE SCALE GENOMIC DNA]</scope>
    <source>
        <strain evidence="1 2">KCTC 22492</strain>
    </source>
</reference>